<accession>A0ACC1IT35</accession>
<gene>
    <name evidence="1" type="ORF">LPJ66_001493</name>
</gene>
<sequence>MCPGNYVAQQLPNPIISSILEYVADFKSISLVNSIYLARPKIDTYLQLTQVCSSWRSVMMHSLCRDMTIILGCIDGLDMFGYRIWPVNESYGKYTFDHLVRSLRLVIDYCTLKTGSALERLKELPYKDMVFENAHTLNLVFGDCYCCKYAKQADVENLVEKHVLAIKIMAPNMRNIFVKSRPDNTGLDGRVSGSYDIVPLLLNGAKNSMFSLGDSRCIEFVNAESFSGLTHLAFGGDIDDERIIELVHSNSATLENLEMKFIRNGNVAHLARTSNGACASFPCLQKLHLKRKSKGISVEEVALTEAVMFPSLQWLTIEMEHPFGDDTIFRGNAETLKYIDMQVDTSTLDMVSRCGVFAKGQCRKLNYVSLKPVRPGGTGIHVPTSQLSSIAMAMAAGSQSLKVSLFDLGREIIHYIKESPSVRDIRVLNMTRTKLSLFDIIYLVRQLPILVEIGVQYSGTGTEFDELSPSDFPDYVHAQYHPLGRYLDCLNQDHNGTDDNAERIATCSMLMAIMCPNMTLATVPDTFKDRYTDFIEQALRKTPFGKHADRLKFLTERTSKPIIHTLRM</sequence>
<protein>
    <submittedName>
        <fullName evidence="1">Uncharacterized protein</fullName>
    </submittedName>
</protein>
<organism evidence="1 2">
    <name type="scientific">Kickxella alabastrina</name>
    <dbReference type="NCBI Taxonomy" id="61397"/>
    <lineage>
        <taxon>Eukaryota</taxon>
        <taxon>Fungi</taxon>
        <taxon>Fungi incertae sedis</taxon>
        <taxon>Zoopagomycota</taxon>
        <taxon>Kickxellomycotina</taxon>
        <taxon>Kickxellomycetes</taxon>
        <taxon>Kickxellales</taxon>
        <taxon>Kickxellaceae</taxon>
        <taxon>Kickxella</taxon>
    </lineage>
</organism>
<dbReference type="Proteomes" id="UP001150581">
    <property type="component" value="Unassembled WGS sequence"/>
</dbReference>
<name>A0ACC1IT35_9FUNG</name>
<proteinExistence type="predicted"/>
<dbReference type="EMBL" id="JANBPG010000082">
    <property type="protein sequence ID" value="KAJ1900408.1"/>
    <property type="molecule type" value="Genomic_DNA"/>
</dbReference>
<keyword evidence="2" id="KW-1185">Reference proteome</keyword>
<comment type="caution">
    <text evidence="1">The sequence shown here is derived from an EMBL/GenBank/DDBJ whole genome shotgun (WGS) entry which is preliminary data.</text>
</comment>
<evidence type="ECO:0000313" key="2">
    <source>
        <dbReference type="Proteomes" id="UP001150581"/>
    </source>
</evidence>
<reference evidence="1" key="1">
    <citation type="submission" date="2022-07" db="EMBL/GenBank/DDBJ databases">
        <title>Phylogenomic reconstructions and comparative analyses of Kickxellomycotina fungi.</title>
        <authorList>
            <person name="Reynolds N.K."/>
            <person name="Stajich J.E."/>
            <person name="Barry K."/>
            <person name="Grigoriev I.V."/>
            <person name="Crous P."/>
            <person name="Smith M.E."/>
        </authorList>
    </citation>
    <scope>NUCLEOTIDE SEQUENCE</scope>
    <source>
        <strain evidence="1">Benny 63K</strain>
    </source>
</reference>
<evidence type="ECO:0000313" key="1">
    <source>
        <dbReference type="EMBL" id="KAJ1900408.1"/>
    </source>
</evidence>